<comment type="caution">
    <text evidence="10">The sequence shown here is derived from an EMBL/GenBank/DDBJ whole genome shotgun (WGS) entry which is preliminary data.</text>
</comment>
<dbReference type="SMART" id="SM00715">
    <property type="entry name" value="LA"/>
    <property type="match status" value="1"/>
</dbReference>
<dbReference type="InterPro" id="IPR035979">
    <property type="entry name" value="RBD_domain_sf"/>
</dbReference>
<keyword evidence="4" id="KW-0805">Transcription regulation</keyword>
<dbReference type="GO" id="GO:0006396">
    <property type="term" value="P:RNA processing"/>
    <property type="evidence" value="ECO:0007669"/>
    <property type="project" value="InterPro"/>
</dbReference>
<dbReference type="GO" id="GO:0003723">
    <property type="term" value="F:RNA binding"/>
    <property type="evidence" value="ECO:0007669"/>
    <property type="project" value="UniProtKB-UniRule"/>
</dbReference>
<keyword evidence="11" id="KW-1185">Reference proteome</keyword>
<dbReference type="EMBL" id="MBFS01000152">
    <property type="protein sequence ID" value="PVV04178.1"/>
    <property type="molecule type" value="Genomic_DNA"/>
</dbReference>
<dbReference type="InterPro" id="IPR045180">
    <property type="entry name" value="La_dom_prot"/>
</dbReference>
<organism evidence="10 11">
    <name type="scientific">Smittium megazygosporum</name>
    <dbReference type="NCBI Taxonomy" id="133381"/>
    <lineage>
        <taxon>Eukaryota</taxon>
        <taxon>Fungi</taxon>
        <taxon>Fungi incertae sedis</taxon>
        <taxon>Zoopagomycota</taxon>
        <taxon>Kickxellomycotina</taxon>
        <taxon>Harpellomycetes</taxon>
        <taxon>Harpellales</taxon>
        <taxon>Legeriomycetaceae</taxon>
        <taxon>Smittium</taxon>
    </lineage>
</organism>
<evidence type="ECO:0000256" key="1">
    <source>
        <dbReference type="ARBA" id="ARBA00004123"/>
    </source>
</evidence>
<dbReference type="PANTHER" id="PTHR22792">
    <property type="entry name" value="LUPUS LA PROTEIN-RELATED"/>
    <property type="match status" value="1"/>
</dbReference>
<dbReference type="InterPro" id="IPR036390">
    <property type="entry name" value="WH_DNA-bd_sf"/>
</dbReference>
<name>A0A2T9ZHY0_9FUNG</name>
<dbReference type="Pfam" id="PF05383">
    <property type="entry name" value="La"/>
    <property type="match status" value="1"/>
</dbReference>
<dbReference type="InterPro" id="IPR012677">
    <property type="entry name" value="Nucleotide-bd_a/b_plait_sf"/>
</dbReference>
<dbReference type="SUPFAM" id="SSF54928">
    <property type="entry name" value="RNA-binding domain, RBD"/>
    <property type="match status" value="1"/>
</dbReference>
<dbReference type="InterPro" id="IPR000504">
    <property type="entry name" value="RRM_dom"/>
</dbReference>
<dbReference type="PRINTS" id="PR00302">
    <property type="entry name" value="LUPUSLA"/>
</dbReference>
<evidence type="ECO:0000313" key="11">
    <source>
        <dbReference type="Proteomes" id="UP000245609"/>
    </source>
</evidence>
<dbReference type="Gene3D" id="3.30.70.330">
    <property type="match status" value="2"/>
</dbReference>
<keyword evidence="6" id="KW-0539">Nucleus</keyword>
<dbReference type="OrthoDB" id="439993at2759"/>
<keyword evidence="3 7" id="KW-0694">RNA-binding</keyword>
<dbReference type="PROSITE" id="PS50961">
    <property type="entry name" value="HTH_LA"/>
    <property type="match status" value="1"/>
</dbReference>
<comment type="similarity">
    <text evidence="2">Belongs to the LARP7 family.</text>
</comment>
<dbReference type="GO" id="GO:1990904">
    <property type="term" value="C:ribonucleoprotein complex"/>
    <property type="evidence" value="ECO:0007669"/>
    <property type="project" value="InterPro"/>
</dbReference>
<dbReference type="InterPro" id="IPR036388">
    <property type="entry name" value="WH-like_DNA-bd_sf"/>
</dbReference>
<evidence type="ECO:0000313" key="10">
    <source>
        <dbReference type="EMBL" id="PVV04178.1"/>
    </source>
</evidence>
<evidence type="ECO:0000256" key="3">
    <source>
        <dbReference type="ARBA" id="ARBA00022884"/>
    </source>
</evidence>
<protein>
    <recommendedName>
        <fullName evidence="12">HTH La-type RNA-binding domain-containing protein</fullName>
    </recommendedName>
</protein>
<dbReference type="PANTHER" id="PTHR22792:SF62">
    <property type="entry name" value="LA-RELATED PROTEIN 7"/>
    <property type="match status" value="1"/>
</dbReference>
<sequence length="370" mass="42913">MSHIKQGIEQLEYYLSDWNLRKDHNLRKALNESKDGWLSLEIFIEFSRFSKVCSELDFGPLLKEISKSSEILDANTKKRSIRRKKKFLDLDRDTIDKRTVYVEGLLPPLDTATLIKKHFSTFSDKISFVNPYYDLDSGKFYGFAFIEFADEDSTKDFVDIFKREDLDYDSEGESPLHSKIVNNERIINSLKHIKSICQGLRVLPKIEWEKLKSEYIEYKEKSQREYLRTCGIKDGSIIKVHGISANIRIETILDNISEIVKPVYIEYCPGSISAHIIFDNFSDALAATELIKSQELLNKVFTQDKDKNTSLVDDPNKGNADVESHTLPLRAKVLKGKEETNYWEHVASNKDDFYHFCSFDKIVRFSQGKN</sequence>
<feature type="domain" description="HTH La-type RNA-binding" evidence="9">
    <location>
        <begin position="1"/>
        <end position="92"/>
    </location>
</feature>
<dbReference type="Proteomes" id="UP000245609">
    <property type="component" value="Unassembled WGS sequence"/>
</dbReference>
<dbReference type="Pfam" id="PF00076">
    <property type="entry name" value="RRM_1"/>
    <property type="match status" value="1"/>
</dbReference>
<dbReference type="AlphaFoldDB" id="A0A2T9ZHY0"/>
<accession>A0A2T9ZHY0</accession>
<evidence type="ECO:0000256" key="5">
    <source>
        <dbReference type="ARBA" id="ARBA00023163"/>
    </source>
</evidence>
<dbReference type="PROSITE" id="PS50102">
    <property type="entry name" value="RRM"/>
    <property type="match status" value="1"/>
</dbReference>
<proteinExistence type="inferred from homology"/>
<dbReference type="Gene3D" id="1.10.10.10">
    <property type="entry name" value="Winged helix-like DNA-binding domain superfamily/Winged helix DNA-binding domain"/>
    <property type="match status" value="1"/>
</dbReference>
<evidence type="ECO:0000256" key="4">
    <source>
        <dbReference type="ARBA" id="ARBA00023015"/>
    </source>
</evidence>
<comment type="subcellular location">
    <subcellularLocation>
        <location evidence="1">Nucleus</location>
    </subcellularLocation>
</comment>
<dbReference type="GO" id="GO:0005634">
    <property type="term" value="C:nucleus"/>
    <property type="evidence" value="ECO:0007669"/>
    <property type="project" value="UniProtKB-SubCell"/>
</dbReference>
<evidence type="ECO:0000256" key="2">
    <source>
        <dbReference type="ARBA" id="ARBA00008680"/>
    </source>
</evidence>
<dbReference type="InterPro" id="IPR014886">
    <property type="entry name" value="La_xRRM"/>
</dbReference>
<dbReference type="Pfam" id="PF08777">
    <property type="entry name" value="RRM_3"/>
    <property type="match status" value="1"/>
</dbReference>
<reference evidence="10 11" key="1">
    <citation type="journal article" date="2018" name="MBio">
        <title>Comparative Genomics Reveals the Core Gene Toolbox for the Fungus-Insect Symbiosis.</title>
        <authorList>
            <person name="Wang Y."/>
            <person name="Stata M."/>
            <person name="Wang W."/>
            <person name="Stajich J.E."/>
            <person name="White M.M."/>
            <person name="Moncalvo J.M."/>
        </authorList>
    </citation>
    <scope>NUCLEOTIDE SEQUENCE [LARGE SCALE GENOMIC DNA]</scope>
    <source>
        <strain evidence="10 11">SC-DP-2</strain>
    </source>
</reference>
<evidence type="ECO:0008006" key="12">
    <source>
        <dbReference type="Google" id="ProtNLM"/>
    </source>
</evidence>
<dbReference type="SUPFAM" id="SSF46785">
    <property type="entry name" value="Winged helix' DNA-binding domain"/>
    <property type="match status" value="1"/>
</dbReference>
<evidence type="ECO:0000259" key="9">
    <source>
        <dbReference type="PROSITE" id="PS50961"/>
    </source>
</evidence>
<keyword evidence="5" id="KW-0804">Transcription</keyword>
<dbReference type="InterPro" id="IPR006630">
    <property type="entry name" value="La_HTH"/>
</dbReference>
<dbReference type="STRING" id="133381.A0A2T9ZHY0"/>
<gene>
    <name evidence="10" type="ORF">BB560_001330</name>
</gene>
<evidence type="ECO:0000256" key="7">
    <source>
        <dbReference type="PROSITE-ProRule" id="PRU00332"/>
    </source>
</evidence>
<evidence type="ECO:0000256" key="6">
    <source>
        <dbReference type="ARBA" id="ARBA00023242"/>
    </source>
</evidence>
<evidence type="ECO:0000259" key="8">
    <source>
        <dbReference type="PROSITE" id="PS50102"/>
    </source>
</evidence>
<feature type="domain" description="RRM" evidence="8">
    <location>
        <begin position="98"/>
        <end position="186"/>
    </location>
</feature>
<dbReference type="InterPro" id="IPR002344">
    <property type="entry name" value="Lupus_La"/>
</dbReference>